<keyword evidence="2" id="KW-1185">Reference proteome</keyword>
<evidence type="ECO:0000313" key="1">
    <source>
        <dbReference type="EMBL" id="MCF1749699.1"/>
    </source>
</evidence>
<evidence type="ECO:0000313" key="2">
    <source>
        <dbReference type="Proteomes" id="UP001201449"/>
    </source>
</evidence>
<accession>A0ABS9BPF3</accession>
<organism evidence="1 2">
    <name type="scientific">Mariniradius sediminis</name>
    <dbReference type="NCBI Taxonomy" id="2909237"/>
    <lineage>
        <taxon>Bacteria</taxon>
        <taxon>Pseudomonadati</taxon>
        <taxon>Bacteroidota</taxon>
        <taxon>Cytophagia</taxon>
        <taxon>Cytophagales</taxon>
        <taxon>Cyclobacteriaceae</taxon>
        <taxon>Mariniradius</taxon>
    </lineage>
</organism>
<sequence>MKFFSSFPQIGYRLIPLVWKLSLGFLFFLIQNEAVAEGSGNWGTATDRQSWLWYPGNAGSGGYTNRGYMLLPSSVTGYNGGHRLYVYVKDGETVFWGFRRHGTTGNIRVAWYYDAGSSDFFPVGTSGAARTLAASQDYDASTAGAAQGRPGTGLDALNGPSQITGTGYQGYSFTNSTGAARAFWVEISNTSGNHITAGFNINFWDITVASGTAGGFIEHPGRVYSRFWSIANSRPSGSSTTLSLTKGLADDYSFHDDFGFYVPVDNTFSAAGNDFFVKRVNLSGSSGGWTNFFANKDGPRNTLTFEENRQSISGTSSNFEYPLFISDPDPSIWATTTPPSASLLINYQEKSPPATGGEATVDLTISLPAVVDVLIDLNENAVYDVGTDVIISEKFDAPGTYQIYWDGEDAGGTPVPKGTKVDVIASVVFYPVHFPIYDLEQSLGITVTNVRPGVVENNKIFWDDTLIPRTSLTPSDSPQSLEANFTGVLGPDHIWWATGDNGFSNNITINTWAGSYYTEVSESFRILPVRWLYFSGKASENGIRLEWATAQERDNAYFIPQKSNDARTWSALPRVQGKGDSDSVSLYESWDANPFFGRNYYRILQQDEDGRSNYSEVIRIEYTGSLDLLVYPNPFGTEIKIEGNGVADVGFVLFDSQGVSQPFVPKSMADDRVVLEIGEIPSGVYFLQIRTRSSVFLQKLVKAK</sequence>
<protein>
    <submittedName>
        <fullName evidence="1">T9SS type A sorting domain-containing protein</fullName>
    </submittedName>
</protein>
<dbReference type="EMBL" id="JAKEVZ010000001">
    <property type="protein sequence ID" value="MCF1749699.1"/>
    <property type="molecule type" value="Genomic_DNA"/>
</dbReference>
<gene>
    <name evidence="1" type="ORF">L0U89_01345</name>
</gene>
<dbReference type="InterPro" id="IPR026444">
    <property type="entry name" value="Secre_tail"/>
</dbReference>
<dbReference type="NCBIfam" id="TIGR04183">
    <property type="entry name" value="Por_Secre_tail"/>
    <property type="match status" value="1"/>
</dbReference>
<proteinExistence type="predicted"/>
<dbReference type="RefSeq" id="WP_234859867.1">
    <property type="nucleotide sequence ID" value="NZ_JAKEVZ010000001.1"/>
</dbReference>
<reference evidence="1 2" key="1">
    <citation type="submission" date="2022-01" db="EMBL/GenBank/DDBJ databases">
        <title>Mariniradius saccharolyticus sp. nov., isolated from sediment of a river.</title>
        <authorList>
            <person name="Liu H."/>
        </authorList>
    </citation>
    <scope>NUCLEOTIDE SEQUENCE [LARGE SCALE GENOMIC DNA]</scope>
    <source>
        <strain evidence="1 2">RY-2</strain>
    </source>
</reference>
<dbReference type="Proteomes" id="UP001201449">
    <property type="component" value="Unassembled WGS sequence"/>
</dbReference>
<comment type="caution">
    <text evidence="1">The sequence shown here is derived from an EMBL/GenBank/DDBJ whole genome shotgun (WGS) entry which is preliminary data.</text>
</comment>
<name>A0ABS9BPF3_9BACT</name>